<proteinExistence type="predicted"/>
<evidence type="ECO:0008006" key="4">
    <source>
        <dbReference type="Google" id="ProtNLM"/>
    </source>
</evidence>
<evidence type="ECO:0000256" key="1">
    <source>
        <dbReference type="SAM" id="SignalP"/>
    </source>
</evidence>
<protein>
    <recommendedName>
        <fullName evidence="4">Secreted protein</fullName>
    </recommendedName>
</protein>
<feature type="chain" id="PRO_5039284988" description="Secreted protein" evidence="1">
    <location>
        <begin position="47"/>
        <end position="173"/>
    </location>
</feature>
<sequence>MRSPVDTAGHRKGIMMTRHRSAAVAAVALVLSGALLTAGAAAPALAVGNAPAEAPAAAAPLRIPADPTPAEQEHLREIAGAIWTPQLAAGWNMNAEVADVLSQATERILQCSEAFALVPRPPGFVPGLGYLVQYWKNLRDYFLVVKDNRTYRACVVSTAAYYRSIIEMASAGI</sequence>
<dbReference type="KEGG" id="sgr:SGR_1402"/>
<gene>
    <name evidence="2" type="ordered locus">SGR_1402</name>
</gene>
<accession>B1VWA5</accession>
<keyword evidence="1" id="KW-0732">Signal</keyword>
<feature type="signal peptide" evidence="1">
    <location>
        <begin position="1"/>
        <end position="46"/>
    </location>
</feature>
<dbReference type="HOGENOM" id="CLU_1659755_0_0_11"/>
<evidence type="ECO:0000313" key="3">
    <source>
        <dbReference type="Proteomes" id="UP000001685"/>
    </source>
</evidence>
<reference evidence="3" key="1">
    <citation type="journal article" date="2008" name="J. Bacteriol.">
        <title>Genome sequence of the streptomycin-producing microorganism Streptomyces griseus IFO 13350.</title>
        <authorList>
            <person name="Ohnishi Y."/>
            <person name="Ishikawa J."/>
            <person name="Hara H."/>
            <person name="Suzuki H."/>
            <person name="Ikenoya M."/>
            <person name="Ikeda H."/>
            <person name="Yamashita A."/>
            <person name="Hattori M."/>
            <person name="Horinouchi S."/>
        </authorList>
    </citation>
    <scope>NUCLEOTIDE SEQUENCE [LARGE SCALE GENOMIC DNA]</scope>
    <source>
        <strain evidence="3">JCM 4626 / NBRC 13350</strain>
    </source>
</reference>
<dbReference type="eggNOG" id="ENOG50339ZN">
    <property type="taxonomic scope" value="Bacteria"/>
</dbReference>
<dbReference type="EMBL" id="AP009493">
    <property type="protein sequence ID" value="BAG18231.1"/>
    <property type="molecule type" value="Genomic_DNA"/>
</dbReference>
<evidence type="ECO:0000313" key="2">
    <source>
        <dbReference type="EMBL" id="BAG18231.1"/>
    </source>
</evidence>
<dbReference type="Proteomes" id="UP000001685">
    <property type="component" value="Chromosome"/>
</dbReference>
<name>B1VWA5_STRGG</name>
<dbReference type="AlphaFoldDB" id="B1VWA5"/>
<organism evidence="2 3">
    <name type="scientific">Streptomyces griseus subsp. griseus (strain JCM 4626 / CBS 651.72 / NBRC 13350 / KCC S-0626 / ISP 5235)</name>
    <dbReference type="NCBI Taxonomy" id="455632"/>
    <lineage>
        <taxon>Bacteria</taxon>
        <taxon>Bacillati</taxon>
        <taxon>Actinomycetota</taxon>
        <taxon>Actinomycetes</taxon>
        <taxon>Kitasatosporales</taxon>
        <taxon>Streptomycetaceae</taxon>
        <taxon>Streptomyces</taxon>
    </lineage>
</organism>